<dbReference type="EMBL" id="CARXXK010000002">
    <property type="protein sequence ID" value="CAI6353531.1"/>
    <property type="molecule type" value="Genomic_DNA"/>
</dbReference>
<protein>
    <recommendedName>
        <fullName evidence="2">protein-tyrosine-phosphatase</fullName>
        <ecNumber evidence="2">3.1.3.48</ecNumber>
    </recommendedName>
</protein>
<sequence>MSAEFNNLMVSDNANRLEVAELSEFIENRLYFMVLSNHKGPTTLQNFKDWKNSLKDNDVFYLNVDDYLVYDGFYSDFGPLNLAMIYRYIGIVRDKFKVYKRVIHCAHIGDLKKRSNAAFLICAYLIIENNWTAHQTYNILSKEYKHKYIPFRDASCLLQSEYSVSVEECVNALYKAKWYGFFDMSDFDLEEYEKYETVKYGDINWIVPATLLAFSSPHSRDYIDKSGYQIHSPAYYYPYFKENNVKHVVRLNSKKTYDAKRTFVTVANIQHTDLIFTDGTPPSDAILKCFLRLCEQYIDDNFEVEHTNNEKSELNEITPNIIINSEANVAKYAGAVAVHCKAGLGRTGCLVASYIVKHWSFTAVEAIAWTRICRPGSVIGVQQQWLINKEDYLTTLGKQWRENQKNACNKFKRFTNGVYSVKRHTSNANNAYEFVDPPPHLYISNEEQYTSSCSGDSEIEYEESEEYNQNRLSSVLKNKLKTNNHALPNIQSDIYVPNLRQKRSASKTEDPKPKSTFSALKNIRRVTNASIGISMNNLVKKNNTDPTTITITRSNLKASIIGKKNTKPITVCKASTKTTNTSETATTITDETKPSYALATVASSARVSRRLRNQNSITK</sequence>
<dbReference type="InterPro" id="IPR000340">
    <property type="entry name" value="Dual-sp_phosphatase_cat-dom"/>
</dbReference>
<dbReference type="EC" id="3.1.3.48" evidence="2"/>
<dbReference type="PROSITE" id="PS50056">
    <property type="entry name" value="TYR_PHOSPHATASE_2"/>
    <property type="match status" value="1"/>
</dbReference>
<dbReference type="AlphaFoldDB" id="A0AAV0WD18"/>
<name>A0AAV0WD18_9HEMI</name>
<dbReference type="Gene3D" id="3.90.190.10">
    <property type="entry name" value="Protein tyrosine phosphatase superfamily"/>
    <property type="match status" value="2"/>
</dbReference>
<dbReference type="InterPro" id="IPR029260">
    <property type="entry name" value="DSPn"/>
</dbReference>
<dbReference type="SUPFAM" id="SSF52799">
    <property type="entry name" value="(Phosphotyrosine protein) phosphatases II"/>
    <property type="match status" value="2"/>
</dbReference>
<organism evidence="8 9">
    <name type="scientific">Macrosiphum euphorbiae</name>
    <name type="common">potato aphid</name>
    <dbReference type="NCBI Taxonomy" id="13131"/>
    <lineage>
        <taxon>Eukaryota</taxon>
        <taxon>Metazoa</taxon>
        <taxon>Ecdysozoa</taxon>
        <taxon>Arthropoda</taxon>
        <taxon>Hexapoda</taxon>
        <taxon>Insecta</taxon>
        <taxon>Pterygota</taxon>
        <taxon>Neoptera</taxon>
        <taxon>Paraneoptera</taxon>
        <taxon>Hemiptera</taxon>
        <taxon>Sternorrhyncha</taxon>
        <taxon>Aphidomorpha</taxon>
        <taxon>Aphidoidea</taxon>
        <taxon>Aphididae</taxon>
        <taxon>Macrosiphini</taxon>
        <taxon>Macrosiphum</taxon>
    </lineage>
</organism>
<evidence type="ECO:0000256" key="1">
    <source>
        <dbReference type="ARBA" id="ARBA00007315"/>
    </source>
</evidence>
<evidence type="ECO:0000313" key="8">
    <source>
        <dbReference type="EMBL" id="CAI6353531.1"/>
    </source>
</evidence>
<proteinExistence type="inferred from homology"/>
<dbReference type="InterPro" id="IPR044506">
    <property type="entry name" value="CDC14_C"/>
</dbReference>
<dbReference type="InterPro" id="IPR050561">
    <property type="entry name" value="PTP"/>
</dbReference>
<dbReference type="Proteomes" id="UP001160148">
    <property type="component" value="Unassembled WGS sequence"/>
</dbReference>
<gene>
    <name evidence="8" type="ORF">MEUPH1_LOCUS9644</name>
</gene>
<dbReference type="GO" id="GO:0051301">
    <property type="term" value="P:cell division"/>
    <property type="evidence" value="ECO:0007669"/>
    <property type="project" value="UniProtKB-KW"/>
</dbReference>
<evidence type="ECO:0000259" key="7">
    <source>
        <dbReference type="PROSITE" id="PS50056"/>
    </source>
</evidence>
<keyword evidence="4" id="KW-0378">Hydrolase</keyword>
<dbReference type="Pfam" id="PF00782">
    <property type="entry name" value="DSPc"/>
    <property type="match status" value="1"/>
</dbReference>
<dbReference type="InterPro" id="IPR000387">
    <property type="entry name" value="Tyr_Pase_dom"/>
</dbReference>
<dbReference type="CDD" id="cd14499">
    <property type="entry name" value="CDC14_C"/>
    <property type="match status" value="1"/>
</dbReference>
<keyword evidence="9" id="KW-1185">Reference proteome</keyword>
<dbReference type="InterPro" id="IPR029021">
    <property type="entry name" value="Prot-tyrosine_phosphatase-like"/>
</dbReference>
<dbReference type="PROSITE" id="PS00383">
    <property type="entry name" value="TYR_PHOSPHATASE_1"/>
    <property type="match status" value="1"/>
</dbReference>
<evidence type="ECO:0000256" key="3">
    <source>
        <dbReference type="ARBA" id="ARBA00022618"/>
    </source>
</evidence>
<feature type="domain" description="Tyrosine specific protein phosphatases" evidence="7">
    <location>
        <begin position="336"/>
        <end position="385"/>
    </location>
</feature>
<keyword evidence="5" id="KW-0904">Protein phosphatase</keyword>
<dbReference type="GO" id="GO:0004725">
    <property type="term" value="F:protein tyrosine phosphatase activity"/>
    <property type="evidence" value="ECO:0007669"/>
    <property type="project" value="UniProtKB-EC"/>
</dbReference>
<evidence type="ECO:0000256" key="2">
    <source>
        <dbReference type="ARBA" id="ARBA00013064"/>
    </source>
</evidence>
<dbReference type="InterPro" id="IPR016130">
    <property type="entry name" value="Tyr_Pase_AS"/>
</dbReference>
<reference evidence="8 9" key="1">
    <citation type="submission" date="2023-01" db="EMBL/GenBank/DDBJ databases">
        <authorList>
            <person name="Whitehead M."/>
        </authorList>
    </citation>
    <scope>NUCLEOTIDE SEQUENCE [LARGE SCALE GENOMIC DNA]</scope>
</reference>
<comment type="caution">
    <text evidence="8">The sequence shown here is derived from an EMBL/GenBank/DDBJ whole genome shotgun (WGS) entry which is preliminary data.</text>
</comment>
<evidence type="ECO:0000313" key="9">
    <source>
        <dbReference type="Proteomes" id="UP001160148"/>
    </source>
</evidence>
<dbReference type="CDD" id="cd17657">
    <property type="entry name" value="CDC14_N"/>
    <property type="match status" value="1"/>
</dbReference>
<accession>A0AAV0WD18</accession>
<evidence type="ECO:0000256" key="5">
    <source>
        <dbReference type="ARBA" id="ARBA00022912"/>
    </source>
</evidence>
<dbReference type="FunFam" id="3.90.190.10:FF:000006">
    <property type="entry name" value="Dual specificity protein phosphatase CDC14B"/>
    <property type="match status" value="2"/>
</dbReference>
<evidence type="ECO:0000256" key="4">
    <source>
        <dbReference type="ARBA" id="ARBA00022801"/>
    </source>
</evidence>
<evidence type="ECO:0000256" key="6">
    <source>
        <dbReference type="ARBA" id="ARBA00023306"/>
    </source>
</evidence>
<dbReference type="Pfam" id="PF14671">
    <property type="entry name" value="DSPn"/>
    <property type="match status" value="1"/>
</dbReference>
<keyword evidence="6" id="KW-0131">Cell cycle</keyword>
<keyword evidence="3" id="KW-0132">Cell division</keyword>
<comment type="similarity">
    <text evidence="1">Belongs to the protein-tyrosine phosphatase family. Non-receptor class CDC14 subfamily.</text>
</comment>
<dbReference type="PANTHER" id="PTHR23339">
    <property type="entry name" value="TYROSINE SPECIFIC PROTEIN PHOSPHATASE AND DUAL SPECIFICITY PROTEIN PHOSPHATASE"/>
    <property type="match status" value="1"/>
</dbReference>